<protein>
    <recommendedName>
        <fullName evidence="5">MYND-type domain-containing protein</fullName>
    </recommendedName>
</protein>
<dbReference type="PROSITE" id="PS50865">
    <property type="entry name" value="ZF_MYND_2"/>
    <property type="match status" value="1"/>
</dbReference>
<dbReference type="GO" id="GO:0008270">
    <property type="term" value="F:zinc ion binding"/>
    <property type="evidence" value="ECO:0007669"/>
    <property type="project" value="UniProtKB-KW"/>
</dbReference>
<dbReference type="InterPro" id="IPR024047">
    <property type="entry name" value="MM3350-like_sf"/>
</dbReference>
<dbReference type="Pfam" id="PF07929">
    <property type="entry name" value="PRiA4_ORF3"/>
    <property type="match status" value="1"/>
</dbReference>
<organism evidence="6 7">
    <name type="scientific">Collybia nuda</name>
    <dbReference type="NCBI Taxonomy" id="64659"/>
    <lineage>
        <taxon>Eukaryota</taxon>
        <taxon>Fungi</taxon>
        <taxon>Dikarya</taxon>
        <taxon>Basidiomycota</taxon>
        <taxon>Agaricomycotina</taxon>
        <taxon>Agaricomycetes</taxon>
        <taxon>Agaricomycetidae</taxon>
        <taxon>Agaricales</taxon>
        <taxon>Tricholomatineae</taxon>
        <taxon>Clitocybaceae</taxon>
        <taxon>Collybia</taxon>
    </lineage>
</organism>
<evidence type="ECO:0000256" key="4">
    <source>
        <dbReference type="PROSITE-ProRule" id="PRU00134"/>
    </source>
</evidence>
<dbReference type="SUPFAM" id="SSF144232">
    <property type="entry name" value="HIT/MYND zinc finger-like"/>
    <property type="match status" value="1"/>
</dbReference>
<dbReference type="Proteomes" id="UP000807353">
    <property type="component" value="Unassembled WGS sequence"/>
</dbReference>
<dbReference type="InterPro" id="IPR012912">
    <property type="entry name" value="Plasmid_pRiA4b_Orf3-like"/>
</dbReference>
<accession>A0A9P6CEW8</accession>
<name>A0A9P6CEW8_9AGAR</name>
<proteinExistence type="predicted"/>
<dbReference type="AlphaFoldDB" id="A0A9P6CEW8"/>
<dbReference type="Gene3D" id="3.10.290.30">
    <property type="entry name" value="MM3350-like"/>
    <property type="match status" value="1"/>
</dbReference>
<evidence type="ECO:0000259" key="5">
    <source>
        <dbReference type="PROSITE" id="PS50865"/>
    </source>
</evidence>
<keyword evidence="7" id="KW-1185">Reference proteome</keyword>
<reference evidence="6" key="1">
    <citation type="submission" date="2020-11" db="EMBL/GenBank/DDBJ databases">
        <authorList>
            <consortium name="DOE Joint Genome Institute"/>
            <person name="Ahrendt S."/>
            <person name="Riley R."/>
            <person name="Andreopoulos W."/>
            <person name="Labutti K."/>
            <person name="Pangilinan J."/>
            <person name="Ruiz-Duenas F.J."/>
            <person name="Barrasa J.M."/>
            <person name="Sanchez-Garcia M."/>
            <person name="Camarero S."/>
            <person name="Miyauchi S."/>
            <person name="Serrano A."/>
            <person name="Linde D."/>
            <person name="Babiker R."/>
            <person name="Drula E."/>
            <person name="Ayuso-Fernandez I."/>
            <person name="Pacheco R."/>
            <person name="Padilla G."/>
            <person name="Ferreira P."/>
            <person name="Barriuso J."/>
            <person name="Kellner H."/>
            <person name="Castanera R."/>
            <person name="Alfaro M."/>
            <person name="Ramirez L."/>
            <person name="Pisabarro A.G."/>
            <person name="Kuo A."/>
            <person name="Tritt A."/>
            <person name="Lipzen A."/>
            <person name="He G."/>
            <person name="Yan M."/>
            <person name="Ng V."/>
            <person name="Cullen D."/>
            <person name="Martin F."/>
            <person name="Rosso M.-N."/>
            <person name="Henrissat B."/>
            <person name="Hibbett D."/>
            <person name="Martinez A.T."/>
            <person name="Grigoriev I.V."/>
        </authorList>
    </citation>
    <scope>NUCLEOTIDE SEQUENCE</scope>
    <source>
        <strain evidence="6">CBS 247.69</strain>
    </source>
</reference>
<feature type="domain" description="MYND-type" evidence="5">
    <location>
        <begin position="18"/>
        <end position="60"/>
    </location>
</feature>
<evidence type="ECO:0000256" key="1">
    <source>
        <dbReference type="ARBA" id="ARBA00022723"/>
    </source>
</evidence>
<evidence type="ECO:0000256" key="3">
    <source>
        <dbReference type="ARBA" id="ARBA00022833"/>
    </source>
</evidence>
<keyword evidence="3" id="KW-0862">Zinc</keyword>
<dbReference type="Pfam" id="PF01753">
    <property type="entry name" value="zf-MYND"/>
    <property type="match status" value="1"/>
</dbReference>
<sequence length="197" mass="22417">MASPGTDSTRTPVRKLCCNPLGCRNRGTKRCTGCAGAEPETLYCGVECQKTDWPSHKKYCGKMAYTFEMKLIGSSNPVITRVFDVPSWYTFQQLHCTIQYAMGPWQRTHLHEFTFEVPTPGLRNTLSRKHVVLKIREDNDEMDILSVPENNLYLRDAFATTGRLHRTIAPRGAVLPLYYLYDFGVSLVSASEILFRQ</sequence>
<dbReference type="InterPro" id="IPR002893">
    <property type="entry name" value="Znf_MYND"/>
</dbReference>
<keyword evidence="2 4" id="KW-0863">Zinc-finger</keyword>
<evidence type="ECO:0000313" key="7">
    <source>
        <dbReference type="Proteomes" id="UP000807353"/>
    </source>
</evidence>
<dbReference type="SUPFAM" id="SSF159941">
    <property type="entry name" value="MM3350-like"/>
    <property type="match status" value="1"/>
</dbReference>
<gene>
    <name evidence="6" type="ORF">BDZ94DRAFT_1173732</name>
</gene>
<dbReference type="Gene3D" id="6.10.140.2220">
    <property type="match status" value="1"/>
</dbReference>
<evidence type="ECO:0000313" key="6">
    <source>
        <dbReference type="EMBL" id="KAF9458393.1"/>
    </source>
</evidence>
<dbReference type="OrthoDB" id="407198at2759"/>
<comment type="caution">
    <text evidence="6">The sequence shown here is derived from an EMBL/GenBank/DDBJ whole genome shotgun (WGS) entry which is preliminary data.</text>
</comment>
<evidence type="ECO:0000256" key="2">
    <source>
        <dbReference type="ARBA" id="ARBA00022771"/>
    </source>
</evidence>
<dbReference type="EMBL" id="MU150342">
    <property type="protein sequence ID" value="KAF9458393.1"/>
    <property type="molecule type" value="Genomic_DNA"/>
</dbReference>
<keyword evidence="1" id="KW-0479">Metal-binding</keyword>